<sequence>MSSFWHHPLPLTIEIISATTEENEAVRGRGRSGLSRSHMTFPSLQRSLAGSSLGSRRLEDIALFEREVLAEAFQQISSADPLNEVLLRIAVPCVRQMLLSQFLSSIEASRQTPA</sequence>
<dbReference type="AlphaFoldDB" id="A0A1H5S145"/>
<gene>
    <name evidence="1" type="ORF">SAMN05421819_0009</name>
</gene>
<dbReference type="Proteomes" id="UP000236728">
    <property type="component" value="Unassembled WGS sequence"/>
</dbReference>
<organism evidence="1 2">
    <name type="scientific">Bryocella elongata</name>
    <dbReference type="NCBI Taxonomy" id="863522"/>
    <lineage>
        <taxon>Bacteria</taxon>
        <taxon>Pseudomonadati</taxon>
        <taxon>Acidobacteriota</taxon>
        <taxon>Terriglobia</taxon>
        <taxon>Terriglobales</taxon>
        <taxon>Acidobacteriaceae</taxon>
        <taxon>Bryocella</taxon>
    </lineage>
</organism>
<reference evidence="1 2" key="1">
    <citation type="submission" date="2016-10" db="EMBL/GenBank/DDBJ databases">
        <authorList>
            <person name="de Groot N.N."/>
        </authorList>
    </citation>
    <scope>NUCLEOTIDE SEQUENCE [LARGE SCALE GENOMIC DNA]</scope>
    <source>
        <strain evidence="1 2">DSM 22489</strain>
    </source>
</reference>
<name>A0A1H5S145_9BACT</name>
<evidence type="ECO:0000313" key="2">
    <source>
        <dbReference type="Proteomes" id="UP000236728"/>
    </source>
</evidence>
<dbReference type="EMBL" id="FNVA01000001">
    <property type="protein sequence ID" value="SEF43557.1"/>
    <property type="molecule type" value="Genomic_DNA"/>
</dbReference>
<protein>
    <submittedName>
        <fullName evidence="1">Uncharacterized protein</fullName>
    </submittedName>
</protein>
<proteinExistence type="predicted"/>
<keyword evidence="2" id="KW-1185">Reference proteome</keyword>
<accession>A0A1H5S145</accession>
<evidence type="ECO:0000313" key="1">
    <source>
        <dbReference type="EMBL" id="SEF43557.1"/>
    </source>
</evidence>